<dbReference type="PANTHER" id="PTHR46825:SF9">
    <property type="entry name" value="BETA-LACTAMASE-RELATED DOMAIN-CONTAINING PROTEIN"/>
    <property type="match status" value="1"/>
</dbReference>
<gene>
    <name evidence="3" type="ORF">OM076_19365</name>
</gene>
<dbReference type="AlphaFoldDB" id="A0A9X3MSW0"/>
<organism evidence="3 4">
    <name type="scientific">Solirubrobacter ginsenosidimutans</name>
    <dbReference type="NCBI Taxonomy" id="490573"/>
    <lineage>
        <taxon>Bacteria</taxon>
        <taxon>Bacillati</taxon>
        <taxon>Actinomycetota</taxon>
        <taxon>Thermoleophilia</taxon>
        <taxon>Solirubrobacterales</taxon>
        <taxon>Solirubrobacteraceae</taxon>
        <taxon>Solirubrobacter</taxon>
    </lineage>
</organism>
<evidence type="ECO:0000313" key="3">
    <source>
        <dbReference type="EMBL" id="MDA0162441.1"/>
    </source>
</evidence>
<dbReference type="InterPro" id="IPR001466">
    <property type="entry name" value="Beta-lactam-related"/>
</dbReference>
<evidence type="ECO:0000259" key="2">
    <source>
        <dbReference type="Pfam" id="PF00144"/>
    </source>
</evidence>
<dbReference type="InterPro" id="IPR050491">
    <property type="entry name" value="AmpC-like"/>
</dbReference>
<dbReference type="Pfam" id="PF00144">
    <property type="entry name" value="Beta-lactamase"/>
    <property type="match status" value="1"/>
</dbReference>
<dbReference type="Proteomes" id="UP001149140">
    <property type="component" value="Unassembled WGS sequence"/>
</dbReference>
<sequence>MGTRTLTGLACVVLLAPGCGGSEKKQPPAPAPRTSATVSQTLDKILAKELETSAVPGISAAIVFPDGHEWTGAVGVAVVEPRQPMTPQTAMVFDSVTKVATASLALKLAEEGKLRLDDPIVDSYRAWKGDPKATLRDLLGHTSGAREPPGSFVDAILEHPKRAVTPRQAAAASAEPGPRTDDAQYSNAGFLIAGLILEKAAGEPLGKAMRELIFDHPGGDGLVLQPTEATHPPRAHQYWHPRGGADADDASDGGAIMPFRAWSNFAWSAGSLAGDVPNLARWGHELLGGRVLAPASLKQMTRFHAFHPWTGYGLGLGRDDSSGLEMWGHSGDGLGSHTELWHAPQKNLTVAFSWNDDDFDSDPVFMRALVRAALS</sequence>
<name>A0A9X3MSW0_9ACTN</name>
<comment type="caution">
    <text evidence="3">The sequence shown here is derived from an EMBL/GenBank/DDBJ whole genome shotgun (WGS) entry which is preliminary data.</text>
</comment>
<dbReference type="InterPro" id="IPR012338">
    <property type="entry name" value="Beta-lactam/transpept-like"/>
</dbReference>
<evidence type="ECO:0000313" key="4">
    <source>
        <dbReference type="Proteomes" id="UP001149140"/>
    </source>
</evidence>
<dbReference type="PANTHER" id="PTHR46825">
    <property type="entry name" value="D-ALANYL-D-ALANINE-CARBOXYPEPTIDASE/ENDOPEPTIDASE AMPH"/>
    <property type="match status" value="1"/>
</dbReference>
<dbReference type="RefSeq" id="WP_270041681.1">
    <property type="nucleotide sequence ID" value="NZ_JAPDOD010000018.1"/>
</dbReference>
<feature type="domain" description="Beta-lactamase-related" evidence="2">
    <location>
        <begin position="42"/>
        <end position="373"/>
    </location>
</feature>
<keyword evidence="4" id="KW-1185">Reference proteome</keyword>
<proteinExistence type="predicted"/>
<feature type="region of interest" description="Disordered" evidence="1">
    <location>
        <begin position="163"/>
        <end position="183"/>
    </location>
</feature>
<evidence type="ECO:0000256" key="1">
    <source>
        <dbReference type="SAM" id="MobiDB-lite"/>
    </source>
</evidence>
<reference evidence="3" key="1">
    <citation type="submission" date="2022-10" db="EMBL/GenBank/DDBJ databases">
        <title>The WGS of Solirubrobacter ginsenosidimutans DSM 21036.</title>
        <authorList>
            <person name="Jiang Z."/>
        </authorList>
    </citation>
    <scope>NUCLEOTIDE SEQUENCE</scope>
    <source>
        <strain evidence="3">DSM 21036</strain>
    </source>
</reference>
<accession>A0A9X3MSW0</accession>
<dbReference type="EMBL" id="JAPDOD010000018">
    <property type="protein sequence ID" value="MDA0162441.1"/>
    <property type="molecule type" value="Genomic_DNA"/>
</dbReference>
<dbReference type="Gene3D" id="3.40.710.10">
    <property type="entry name" value="DD-peptidase/beta-lactamase superfamily"/>
    <property type="match status" value="1"/>
</dbReference>
<protein>
    <submittedName>
        <fullName evidence="3">Beta-lactamase family protein</fullName>
    </submittedName>
</protein>
<dbReference type="SUPFAM" id="SSF56601">
    <property type="entry name" value="beta-lactamase/transpeptidase-like"/>
    <property type="match status" value="1"/>
</dbReference>